<evidence type="ECO:0000313" key="3">
    <source>
        <dbReference type="RefSeq" id="XP_023173214.1"/>
    </source>
</evidence>
<dbReference type="Pfam" id="PF00514">
    <property type="entry name" value="Arm"/>
    <property type="match status" value="1"/>
</dbReference>
<reference evidence="3" key="1">
    <citation type="submission" date="2025-08" db="UniProtKB">
        <authorList>
            <consortium name="RefSeq"/>
        </authorList>
    </citation>
    <scope>IDENTIFICATION</scope>
    <source>
        <strain evidence="3">15085-1641.00</strain>
        <tissue evidence="3">Whole body</tissue>
    </source>
</reference>
<dbReference type="InterPro" id="IPR011989">
    <property type="entry name" value="ARM-like"/>
</dbReference>
<dbReference type="OrthoDB" id="1683831at2759"/>
<evidence type="ECO:0000256" key="1">
    <source>
        <dbReference type="PROSITE-ProRule" id="PRU00259"/>
    </source>
</evidence>
<dbReference type="AlphaFoldDB" id="A0A6J1M0C6"/>
<organism evidence="2 3">
    <name type="scientific">Drosophila hydei</name>
    <name type="common">Fruit fly</name>
    <dbReference type="NCBI Taxonomy" id="7224"/>
    <lineage>
        <taxon>Eukaryota</taxon>
        <taxon>Metazoa</taxon>
        <taxon>Ecdysozoa</taxon>
        <taxon>Arthropoda</taxon>
        <taxon>Hexapoda</taxon>
        <taxon>Insecta</taxon>
        <taxon>Pterygota</taxon>
        <taxon>Neoptera</taxon>
        <taxon>Endopterygota</taxon>
        <taxon>Diptera</taxon>
        <taxon>Brachycera</taxon>
        <taxon>Muscomorpha</taxon>
        <taxon>Ephydroidea</taxon>
        <taxon>Drosophilidae</taxon>
        <taxon>Drosophila</taxon>
    </lineage>
</organism>
<dbReference type="Gene3D" id="1.25.10.10">
    <property type="entry name" value="Leucine-rich Repeat Variant"/>
    <property type="match status" value="4"/>
</dbReference>
<sequence length="687" mass="75791">MLFNRFLYEHLEIPLHNWCSTMIATAGQKHSRPIRDQCGSCPDRFARDKRQVAMVDSDTTEEESSTDEEERWKDVARAAEIPAEYYNIQKLVKYIKAGNQTATIVSLCCLQDYDLRIQINQFAIQDIGGLDVLVNILECNDTKCCLGALTVLSDITLNIDIRKTIVDLDGIPLIVDILNSSMKDLKTMAAETLANVSKVRLARKYVRQCGGISKLVDLLDIKMSILQTPRNQLTVEEIEFLDMARAGSRALWTLADSKHNMELMRKSGIVPLMANLLKSVHIDVVIPIMGTVKKCSSEPKFQLAITTEGMIADIVTHLNSECIDLKVECSTALYKCAFDATTRDLVREAGGLAPLVSILKDKSVRDNKPLIRGATGAIWMCAMSDENVEQLDDMNVIHHLVSLLADECDEVLTNVTGALSECVRFQQNRVAVRNANGLPAMVALLNSSHAPLLENLATAIKECAEDPESMRILEQLDAVRLVWSLLKNTSPRVQANAAYAICPCVRNATDSAELVRSLVGAMELVVGLLKSKEIMVLSAVCAAIATIALDQTNLAILTDLRVIYKIADLVNTTDDMLRMNLAAAVAACACFGNNTEELGRLRTVTPIVTYMTSENPMVHRTTAMALEKLSMDPQNCITMHQSGVVPFLLECIGSTNKELQLAAAGCLRNIRELALRAEEYMLKIDDD</sequence>
<gene>
    <name evidence="3" type="primary">LOC111601032</name>
</gene>
<name>A0A6J1M0C6_DROHY</name>
<dbReference type="SUPFAM" id="SSF48371">
    <property type="entry name" value="ARM repeat"/>
    <property type="match status" value="3"/>
</dbReference>
<dbReference type="InterPro" id="IPR000225">
    <property type="entry name" value="Armadillo"/>
</dbReference>
<dbReference type="PROSITE" id="PS50176">
    <property type="entry name" value="ARM_REPEAT"/>
    <property type="match status" value="1"/>
</dbReference>
<dbReference type="KEGG" id="dhe:111601032"/>
<dbReference type="InterPro" id="IPR016024">
    <property type="entry name" value="ARM-type_fold"/>
</dbReference>
<dbReference type="GO" id="GO:0009653">
    <property type="term" value="P:anatomical structure morphogenesis"/>
    <property type="evidence" value="ECO:0007669"/>
    <property type="project" value="UniProtKB-ARBA"/>
</dbReference>
<dbReference type="SMART" id="SM00185">
    <property type="entry name" value="ARM"/>
    <property type="match status" value="9"/>
</dbReference>
<dbReference type="PANTHER" id="PTHR46241">
    <property type="entry name" value="ARMADILLO REPEAT-CONTAINING PROTEIN 4 ARMC4"/>
    <property type="match status" value="1"/>
</dbReference>
<dbReference type="GeneID" id="111601032"/>
<feature type="repeat" description="ARM" evidence="1">
    <location>
        <begin position="169"/>
        <end position="211"/>
    </location>
</feature>
<proteinExistence type="predicted"/>
<accession>A0A6J1M0C6</accession>
<dbReference type="Proteomes" id="UP000504633">
    <property type="component" value="Unplaced"/>
</dbReference>
<evidence type="ECO:0000313" key="2">
    <source>
        <dbReference type="Proteomes" id="UP000504633"/>
    </source>
</evidence>
<dbReference type="CTD" id="34014"/>
<keyword evidence="2" id="KW-1185">Reference proteome</keyword>
<protein>
    <submittedName>
        <fullName evidence="3">Armadillo repeat-containing protein gudu isoform X1</fullName>
    </submittedName>
</protein>
<dbReference type="PANTHER" id="PTHR46241:SF1">
    <property type="entry name" value="OUTER DYNEIN ARM-DOCKING COMPLEX SUBUNIT 2"/>
    <property type="match status" value="1"/>
</dbReference>
<dbReference type="RefSeq" id="XP_023173214.1">
    <property type="nucleotide sequence ID" value="XM_023317446.2"/>
</dbReference>